<dbReference type="InterPro" id="IPR050863">
    <property type="entry name" value="CenT-Element_Derived"/>
</dbReference>
<feature type="region of interest" description="Disordered" evidence="1">
    <location>
        <begin position="218"/>
        <end position="251"/>
    </location>
</feature>
<dbReference type="Pfam" id="PF03184">
    <property type="entry name" value="DDE_1"/>
    <property type="match status" value="1"/>
</dbReference>
<organism evidence="3 4">
    <name type="scientific">Stylophora pistillata</name>
    <name type="common">Smooth cauliflower coral</name>
    <dbReference type="NCBI Taxonomy" id="50429"/>
    <lineage>
        <taxon>Eukaryota</taxon>
        <taxon>Metazoa</taxon>
        <taxon>Cnidaria</taxon>
        <taxon>Anthozoa</taxon>
        <taxon>Hexacorallia</taxon>
        <taxon>Scleractinia</taxon>
        <taxon>Astrocoeniina</taxon>
        <taxon>Pocilloporidae</taxon>
        <taxon>Stylophora</taxon>
    </lineage>
</organism>
<proteinExistence type="predicted"/>
<feature type="domain" description="DDE-1" evidence="2">
    <location>
        <begin position="34"/>
        <end position="197"/>
    </location>
</feature>
<accession>A0A2B4R5Y4</accession>
<dbReference type="PANTHER" id="PTHR19303">
    <property type="entry name" value="TRANSPOSON"/>
    <property type="match status" value="1"/>
</dbReference>
<dbReference type="InterPro" id="IPR004875">
    <property type="entry name" value="DDE_SF_endonuclease_dom"/>
</dbReference>
<protein>
    <submittedName>
        <fullName evidence="3">Pogo transposable element with KRAB domain</fullName>
    </submittedName>
</protein>
<dbReference type="AlphaFoldDB" id="A0A2B4R5Y4"/>
<evidence type="ECO:0000259" key="2">
    <source>
        <dbReference type="Pfam" id="PF03184"/>
    </source>
</evidence>
<evidence type="ECO:0000313" key="3">
    <source>
        <dbReference type="EMBL" id="PFX11695.1"/>
    </source>
</evidence>
<dbReference type="Proteomes" id="UP000225706">
    <property type="component" value="Unassembled WGS sequence"/>
</dbReference>
<evidence type="ECO:0000256" key="1">
    <source>
        <dbReference type="SAM" id="MobiDB-lite"/>
    </source>
</evidence>
<sequence>MDETPMRFELPSSRTLEFSGSRTVPVKSCGAEKRSFTVTLAVAADGKKLPPSVIFKGVRTPRDLAVPDTVRVSFHKKRWMDEKGVKEWILTCLPRNPRDKRSLLVWDSFRAHLTESVKADLQRRKIDVAVIPGGLTPVLQPLDKCLKKPFKDNMQRKYLNCMMTGPLEYTPAGKKKAPSKNLVLRWVKQSWEEIREEIPEEMVRRSFKTCGISNALDGTEDDAFYNDEMPEVADDDVEDEFETDSEEDDDD</sequence>
<reference evidence="4" key="1">
    <citation type="journal article" date="2017" name="bioRxiv">
        <title>Comparative analysis of the genomes of Stylophora pistillata and Acropora digitifera provides evidence for extensive differences between species of corals.</title>
        <authorList>
            <person name="Voolstra C.R."/>
            <person name="Li Y."/>
            <person name="Liew Y.J."/>
            <person name="Baumgarten S."/>
            <person name="Zoccola D."/>
            <person name="Flot J.-F."/>
            <person name="Tambutte S."/>
            <person name="Allemand D."/>
            <person name="Aranda M."/>
        </authorList>
    </citation>
    <scope>NUCLEOTIDE SEQUENCE [LARGE SCALE GENOMIC DNA]</scope>
</reference>
<dbReference type="GO" id="GO:0003677">
    <property type="term" value="F:DNA binding"/>
    <property type="evidence" value="ECO:0007669"/>
    <property type="project" value="TreeGrafter"/>
</dbReference>
<dbReference type="EMBL" id="LSMT01002016">
    <property type="protein sequence ID" value="PFX11695.1"/>
    <property type="molecule type" value="Genomic_DNA"/>
</dbReference>
<name>A0A2B4R5Y4_STYPI</name>
<comment type="caution">
    <text evidence="3">The sequence shown here is derived from an EMBL/GenBank/DDBJ whole genome shotgun (WGS) entry which is preliminary data.</text>
</comment>
<dbReference type="PANTHER" id="PTHR19303:SF74">
    <property type="entry name" value="POGO TRANSPOSABLE ELEMENT WITH KRAB DOMAIN"/>
    <property type="match status" value="1"/>
</dbReference>
<evidence type="ECO:0000313" key="4">
    <source>
        <dbReference type="Proteomes" id="UP000225706"/>
    </source>
</evidence>
<gene>
    <name evidence="3" type="primary">POGK</name>
    <name evidence="3" type="ORF">AWC38_SpisGene24482</name>
</gene>
<keyword evidence="4" id="KW-1185">Reference proteome</keyword>
<dbReference type="GO" id="GO:0005634">
    <property type="term" value="C:nucleus"/>
    <property type="evidence" value="ECO:0007669"/>
    <property type="project" value="TreeGrafter"/>
</dbReference>